<dbReference type="Gene3D" id="3.30.300.30">
    <property type="match status" value="1"/>
</dbReference>
<proteinExistence type="predicted"/>
<dbReference type="InterPro" id="IPR020845">
    <property type="entry name" value="AMP-binding_CS"/>
</dbReference>
<reference evidence="3 4" key="1">
    <citation type="journal article" date="2017" name="Biotechnol. Biofuels">
        <title>Differential beta-glucosidase expression as a function of carbon source availability in Talaromyces amestolkiae: a genomic and proteomic approach.</title>
        <authorList>
            <person name="de Eugenio L.I."/>
            <person name="Mendez-Liter J.A."/>
            <person name="Nieto-Dominguez M."/>
            <person name="Alonso L."/>
            <person name="Gil-Munoz J."/>
            <person name="Barriuso J."/>
            <person name="Prieto A."/>
            <person name="Martinez M.J."/>
        </authorList>
    </citation>
    <scope>NUCLEOTIDE SEQUENCE [LARGE SCALE GENOMIC DNA]</scope>
    <source>
        <strain evidence="3 4">CIB</strain>
    </source>
</reference>
<dbReference type="PROSITE" id="PS00455">
    <property type="entry name" value="AMP_BINDING"/>
    <property type="match status" value="1"/>
</dbReference>
<dbReference type="GO" id="GO:0031956">
    <property type="term" value="F:medium-chain fatty acid-CoA ligase activity"/>
    <property type="evidence" value="ECO:0007669"/>
    <property type="project" value="TreeGrafter"/>
</dbReference>
<dbReference type="OrthoDB" id="10253115at2759"/>
<feature type="domain" description="AMP-dependent synthetase/ligase" evidence="1">
    <location>
        <begin position="247"/>
        <end position="402"/>
    </location>
</feature>
<evidence type="ECO:0000313" key="3">
    <source>
        <dbReference type="EMBL" id="RAO73296.1"/>
    </source>
</evidence>
<dbReference type="EMBL" id="MIKG01000023">
    <property type="protein sequence ID" value="RAO73296.1"/>
    <property type="molecule type" value="Genomic_DNA"/>
</dbReference>
<dbReference type="STRING" id="1196081.A0A364LBV2"/>
<dbReference type="Gene3D" id="3.40.50.12780">
    <property type="entry name" value="N-terminal domain of ligase-like"/>
    <property type="match status" value="2"/>
</dbReference>
<organism evidence="3 4">
    <name type="scientific">Talaromyces amestolkiae</name>
    <dbReference type="NCBI Taxonomy" id="1196081"/>
    <lineage>
        <taxon>Eukaryota</taxon>
        <taxon>Fungi</taxon>
        <taxon>Dikarya</taxon>
        <taxon>Ascomycota</taxon>
        <taxon>Pezizomycotina</taxon>
        <taxon>Eurotiomycetes</taxon>
        <taxon>Eurotiomycetidae</taxon>
        <taxon>Eurotiales</taxon>
        <taxon>Trichocomaceae</taxon>
        <taxon>Talaromyces</taxon>
        <taxon>Talaromyces sect. Talaromyces</taxon>
    </lineage>
</organism>
<evidence type="ECO:0000259" key="1">
    <source>
        <dbReference type="Pfam" id="PF00501"/>
    </source>
</evidence>
<dbReference type="InterPro" id="IPR000873">
    <property type="entry name" value="AMP-dep_synth/lig_dom"/>
</dbReference>
<evidence type="ECO:0000313" key="4">
    <source>
        <dbReference type="Proteomes" id="UP000249363"/>
    </source>
</evidence>
<dbReference type="GeneID" id="63798522"/>
<name>A0A364LBV2_TALAM</name>
<dbReference type="PANTHER" id="PTHR43201">
    <property type="entry name" value="ACYL-COA SYNTHETASE"/>
    <property type="match status" value="1"/>
</dbReference>
<dbReference type="AlphaFoldDB" id="A0A364LBV2"/>
<gene>
    <name evidence="3" type="ORF">BHQ10_009308</name>
</gene>
<dbReference type="Pfam" id="PF13193">
    <property type="entry name" value="AMP-binding_C"/>
    <property type="match status" value="1"/>
</dbReference>
<evidence type="ECO:0000259" key="2">
    <source>
        <dbReference type="Pfam" id="PF13193"/>
    </source>
</evidence>
<dbReference type="Pfam" id="PF00501">
    <property type="entry name" value="AMP-binding"/>
    <property type="match status" value="2"/>
</dbReference>
<dbReference type="Proteomes" id="UP000249363">
    <property type="component" value="Unassembled WGS sequence"/>
</dbReference>
<dbReference type="InterPro" id="IPR042099">
    <property type="entry name" value="ANL_N_sf"/>
</dbReference>
<protein>
    <recommendedName>
        <fullName evidence="5">AMP-dependent synthetase/ligase domain-containing protein</fullName>
    </recommendedName>
</protein>
<feature type="domain" description="AMP-binding enzyme C-terminal" evidence="2">
    <location>
        <begin position="473"/>
        <end position="578"/>
    </location>
</feature>
<dbReference type="InterPro" id="IPR025110">
    <property type="entry name" value="AMP-bd_C"/>
</dbReference>
<comment type="caution">
    <text evidence="3">The sequence shown here is derived from an EMBL/GenBank/DDBJ whole genome shotgun (WGS) entry which is preliminary data.</text>
</comment>
<dbReference type="GO" id="GO:0006631">
    <property type="term" value="P:fatty acid metabolic process"/>
    <property type="evidence" value="ECO:0007669"/>
    <property type="project" value="TreeGrafter"/>
</dbReference>
<sequence length="594" mass="65291">MGSLRSQDMSVKTALSQSDGPTEIPLLKKTIGQEFATIVERFPNRAAIKSANKEISYVELNEMSDILAIALLNLEVRPGDRVAVSLGNCIEYAVIVYACFKIGAILVPLNPAYTPLQTISALNHISARCFIISAEITLPYKDPQSTKELLNKIICPDPNVSAKVSSLRDIILIDNSSGRVDITSMPVTADYYALLLAYRGQRFLIQHQLHADDVINIQFTSGTTSAPKAACLTHRNILNNGFLVGEAMTHGAALLLPSESFNARAALKSIADHRATVLYGVPTMFIAELDLLSENLLPASAIRKLRTGVIGGSSIPPALRIQLHDKMNLSGLTNCYGLTEASPIACMTRIDDPLESKLETVGKVLPHTSIRITARDDPNQILPRGEKGEIQIGGYSVMKGYWRAEAETKKVLVKEDHFSVQNKHRASSSSASYPRFWLRSGDEGLIDQDGNIKITGRIKDIIIRGGENIYPAEIENCLLKHDLIGNASVVGLPDARYGEVVAAFIVPQEGVTPIVEDQDQTGDLRLAKDAIDGHHTNSNLVLINAEIVRLWIRQHLSKMLAPKYVFWVSQLPLTASGKVEKYKLREMGEQWMRQ</sequence>
<accession>A0A364LBV2</accession>
<dbReference type="SUPFAM" id="SSF56801">
    <property type="entry name" value="Acetyl-CoA synthetase-like"/>
    <property type="match status" value="1"/>
</dbReference>
<dbReference type="InterPro" id="IPR045851">
    <property type="entry name" value="AMP-bd_C_sf"/>
</dbReference>
<dbReference type="RefSeq" id="XP_040737810.1">
    <property type="nucleotide sequence ID" value="XM_040882210.1"/>
</dbReference>
<evidence type="ECO:0008006" key="5">
    <source>
        <dbReference type="Google" id="ProtNLM"/>
    </source>
</evidence>
<feature type="domain" description="AMP-dependent synthetase/ligase" evidence="1">
    <location>
        <begin position="37"/>
        <end position="242"/>
    </location>
</feature>
<dbReference type="PANTHER" id="PTHR43201:SF30">
    <property type="entry name" value="AMP-DEPENDENT SYNTHETASE_LIGASE DOMAIN-CONTAINING PROTEIN"/>
    <property type="match status" value="1"/>
</dbReference>
<keyword evidence="4" id="KW-1185">Reference proteome</keyword>